<evidence type="ECO:0000313" key="3">
    <source>
        <dbReference type="Proteomes" id="UP000546324"/>
    </source>
</evidence>
<sequence>MKDVVFGIAYVQRFDDPSNPTVYGVMIDPDGNRRVCNGDNHDSNGDNHNGTGHNPAAGDNQR</sequence>
<organism evidence="2 3">
    <name type="scientific">Actinomadura coerulea</name>
    <dbReference type="NCBI Taxonomy" id="46159"/>
    <lineage>
        <taxon>Bacteria</taxon>
        <taxon>Bacillati</taxon>
        <taxon>Actinomycetota</taxon>
        <taxon>Actinomycetes</taxon>
        <taxon>Streptosporangiales</taxon>
        <taxon>Thermomonosporaceae</taxon>
        <taxon>Actinomadura</taxon>
    </lineage>
</organism>
<comment type="caution">
    <text evidence="2">The sequence shown here is derived from an EMBL/GenBank/DDBJ whole genome shotgun (WGS) entry which is preliminary data.</text>
</comment>
<evidence type="ECO:0000313" key="2">
    <source>
        <dbReference type="EMBL" id="MBB6397016.1"/>
    </source>
</evidence>
<dbReference type="Proteomes" id="UP000546324">
    <property type="component" value="Unassembled WGS sequence"/>
</dbReference>
<reference evidence="2 3" key="1">
    <citation type="submission" date="2020-08" db="EMBL/GenBank/DDBJ databases">
        <title>Sequencing the genomes of 1000 actinobacteria strains.</title>
        <authorList>
            <person name="Klenk H.-P."/>
        </authorList>
    </citation>
    <scope>NUCLEOTIDE SEQUENCE [LARGE SCALE GENOMIC DNA]</scope>
    <source>
        <strain evidence="2 3">DSM 43675</strain>
    </source>
</reference>
<name>A0A7X0G248_9ACTN</name>
<feature type="region of interest" description="Disordered" evidence="1">
    <location>
        <begin position="31"/>
        <end position="62"/>
    </location>
</feature>
<accession>A0A7X0G248</accession>
<gene>
    <name evidence="2" type="ORF">BKA00_003930</name>
</gene>
<dbReference type="AlphaFoldDB" id="A0A7X0G248"/>
<protein>
    <submittedName>
        <fullName evidence="2">Uncharacterized protein</fullName>
    </submittedName>
</protein>
<dbReference type="EMBL" id="JACHMQ010000001">
    <property type="protein sequence ID" value="MBB6397016.1"/>
    <property type="molecule type" value="Genomic_DNA"/>
</dbReference>
<proteinExistence type="predicted"/>
<evidence type="ECO:0000256" key="1">
    <source>
        <dbReference type="SAM" id="MobiDB-lite"/>
    </source>
</evidence>
<keyword evidence="3" id="KW-1185">Reference proteome</keyword>
<dbReference type="RefSeq" id="WP_185027060.1">
    <property type="nucleotide sequence ID" value="NZ_JACHMQ010000001.1"/>
</dbReference>